<dbReference type="OrthoDB" id="9796641at2"/>
<dbReference type="KEGG" id="naq:D0T90_10150"/>
<dbReference type="Proteomes" id="UP000325536">
    <property type="component" value="Chromosome"/>
</dbReference>
<dbReference type="EMBL" id="CP031699">
    <property type="protein sequence ID" value="QEY24782.1"/>
    <property type="molecule type" value="Genomic_DNA"/>
</dbReference>
<evidence type="ECO:0000313" key="2">
    <source>
        <dbReference type="Proteomes" id="UP000325536"/>
    </source>
</evidence>
<evidence type="ECO:0000313" key="1">
    <source>
        <dbReference type="EMBL" id="QEY24782.1"/>
    </source>
</evidence>
<evidence type="ECO:0008006" key="3">
    <source>
        <dbReference type="Google" id="ProtNLM"/>
    </source>
</evidence>
<gene>
    <name evidence="1" type="ORF">D0T90_10150</name>
</gene>
<protein>
    <recommendedName>
        <fullName evidence="3">BrnA antitoxin family protein</fullName>
    </recommendedName>
</protein>
<dbReference type="RefSeq" id="WP_123795994.1">
    <property type="nucleotide sequence ID" value="NZ_CP031699.1"/>
</dbReference>
<keyword evidence="2" id="KW-1185">Reference proteome</keyword>
<dbReference type="Pfam" id="PF14384">
    <property type="entry name" value="BrnA_antitoxin"/>
    <property type="match status" value="1"/>
</dbReference>
<accession>A0A5P3MT38</accession>
<reference evidence="1 2" key="1">
    <citation type="submission" date="2018-08" db="EMBL/GenBank/DDBJ databases">
        <title>Neisseria animalis ATCC 49930 complete genome.</title>
        <authorList>
            <person name="Veseli I.A."/>
            <person name="Mascarenhas dos Santos A.C."/>
            <person name="Buttler R."/>
            <person name="Pombert J.-F."/>
        </authorList>
    </citation>
    <scope>NUCLEOTIDE SEQUENCE [LARGE SCALE GENOMIC DNA]</scope>
    <source>
        <strain evidence="1 2">ATCC 49930</strain>
    </source>
</reference>
<dbReference type="AlphaFoldDB" id="A0A5P3MT38"/>
<dbReference type="InterPro" id="IPR025528">
    <property type="entry name" value="BrnA_antitoxin"/>
</dbReference>
<proteinExistence type="predicted"/>
<organism evidence="1 2">
    <name type="scientific">Neisseria animalis</name>
    <dbReference type="NCBI Taxonomy" id="492"/>
    <lineage>
        <taxon>Bacteria</taxon>
        <taxon>Pseudomonadati</taxon>
        <taxon>Pseudomonadota</taxon>
        <taxon>Betaproteobacteria</taxon>
        <taxon>Neisseriales</taxon>
        <taxon>Neisseriaceae</taxon>
        <taxon>Neisseria</taxon>
    </lineage>
</organism>
<name>A0A5P3MT38_NEIAN</name>
<sequence>MSNKPLIDKAGNIREVSAEEMAQFKPVHEVMSPEFVQMVMAHEAKRTRGRQKAPVKELVSIRLSPDVLAAFRATGKGWQARMDKALAEWLEQQA</sequence>